<organism evidence="1 2">
    <name type="scientific">Chromobacterium rhizoryzae</name>
    <dbReference type="NCBI Taxonomy" id="1778675"/>
    <lineage>
        <taxon>Bacteria</taxon>
        <taxon>Pseudomonadati</taxon>
        <taxon>Pseudomonadota</taxon>
        <taxon>Betaproteobacteria</taxon>
        <taxon>Neisseriales</taxon>
        <taxon>Chromobacteriaceae</taxon>
        <taxon>Chromobacterium</taxon>
    </lineage>
</organism>
<dbReference type="Proteomes" id="UP000259465">
    <property type="component" value="Chromosome"/>
</dbReference>
<evidence type="ECO:0000313" key="1">
    <source>
        <dbReference type="EMBL" id="AXT46120.1"/>
    </source>
</evidence>
<name>A0AAD0W787_9NEIS</name>
<dbReference type="KEGG" id="crz:D1345_07975"/>
<protein>
    <submittedName>
        <fullName evidence="1">Uncharacterized protein</fullName>
    </submittedName>
</protein>
<reference evidence="1 2" key="1">
    <citation type="submission" date="2018-08" db="EMBL/GenBank/DDBJ databases">
        <title>Complete genome sequence of JP2-74.</title>
        <authorList>
            <person name="Wu L."/>
        </authorList>
    </citation>
    <scope>NUCLEOTIDE SEQUENCE [LARGE SCALE GENOMIC DNA]</scope>
    <source>
        <strain evidence="1 2">JP2-74</strain>
    </source>
</reference>
<evidence type="ECO:0000313" key="2">
    <source>
        <dbReference type="Proteomes" id="UP000259465"/>
    </source>
</evidence>
<dbReference type="EMBL" id="CP031968">
    <property type="protein sequence ID" value="AXT46120.1"/>
    <property type="molecule type" value="Genomic_DNA"/>
</dbReference>
<gene>
    <name evidence="1" type="ORF">D1345_07975</name>
</gene>
<keyword evidence="2" id="KW-1185">Reference proteome</keyword>
<proteinExistence type="predicted"/>
<sequence length="99" mass="11630">MNEAWDVYCQVNANLPIAWLSITKKALEWDHVPINFHPWALAILEHFDLERYHAAYHLPRDEYEAIAHDLPVVLEGLRNYPAEKLAAPIDEDNWGYIDY</sequence>
<dbReference type="AlphaFoldDB" id="A0AAD0W787"/>
<accession>A0AAD0W787</accession>